<dbReference type="OrthoDB" id="1732493at2759"/>
<gene>
    <name evidence="14" type="ORF">PHYBLDRAFT_132021</name>
</gene>
<evidence type="ECO:0000256" key="9">
    <source>
        <dbReference type="ARBA" id="ARBA00047811"/>
    </source>
</evidence>
<dbReference type="RefSeq" id="XP_018293895.1">
    <property type="nucleotide sequence ID" value="XM_018429458.1"/>
</dbReference>
<dbReference type="Proteomes" id="UP000077315">
    <property type="component" value="Unassembled WGS sequence"/>
</dbReference>
<dbReference type="GO" id="GO:0005524">
    <property type="term" value="F:ATP binding"/>
    <property type="evidence" value="ECO:0007669"/>
    <property type="project" value="UniProtKB-UniRule"/>
</dbReference>
<evidence type="ECO:0000256" key="7">
    <source>
        <dbReference type="ARBA" id="ARBA00022840"/>
    </source>
</evidence>
<dbReference type="InParanoid" id="A0A162XNV3"/>
<evidence type="ECO:0000256" key="4">
    <source>
        <dbReference type="ARBA" id="ARBA00022679"/>
    </source>
</evidence>
<keyword evidence="5 11" id="KW-0547">Nucleotide-binding</keyword>
<dbReference type="PROSITE" id="PS00107">
    <property type="entry name" value="PROTEIN_KINASE_ATP"/>
    <property type="match status" value="1"/>
</dbReference>
<evidence type="ECO:0000256" key="11">
    <source>
        <dbReference type="PROSITE-ProRule" id="PRU10141"/>
    </source>
</evidence>
<dbReference type="FunFam" id="1.10.510.10:FF:000574">
    <property type="entry name" value="Cell division related protein kinase 2"/>
    <property type="match status" value="1"/>
</dbReference>
<feature type="domain" description="Protein kinase" evidence="13">
    <location>
        <begin position="54"/>
        <end position="341"/>
    </location>
</feature>
<proteinExistence type="inferred from homology"/>
<sequence length="350" mass="40121">MKAHTERQNWTESGAADNIPVIYRQDAKEERKIEASLTKEYEDDNEDDHDLNGYQKICKVGEGVYGVVFKAWTNIGHELVAIKRIRLGYNQGLSTTTLREIAILKEMKHPNIVKLLNLIQKDKTIYLVFEYFDIDLRKYMTDVGRAGLSLGHIKSFTHQLLSGINYCHSHRMLHRDLKPQNILIDMTGRLTIADFGLSRPFGVPMRAYTQQVITLWYRAPEILMACGHYSTAVDMWSVGCIFAEMFTLSPLFAGDSQIDQLFRIFKVLGTPNEELWPGVSTLPTYKVAFPDWEPMDLQKVINSTEGMVQMSDLAYDLLKTLLAYNPAERLSALKAKEHPFFYDDISLLKL</sequence>
<keyword evidence="6" id="KW-0418">Kinase</keyword>
<dbReference type="PROSITE" id="PS00108">
    <property type="entry name" value="PROTEIN_KINASE_ST"/>
    <property type="match status" value="1"/>
</dbReference>
<dbReference type="GO" id="GO:0030332">
    <property type="term" value="F:cyclin binding"/>
    <property type="evidence" value="ECO:0007669"/>
    <property type="project" value="TreeGrafter"/>
</dbReference>
<dbReference type="GeneID" id="28990364"/>
<comment type="catalytic activity">
    <reaction evidence="10">
        <text>L-seryl-[protein] + ATP = O-phospho-L-seryl-[protein] + ADP + H(+)</text>
        <dbReference type="Rhea" id="RHEA:17989"/>
        <dbReference type="Rhea" id="RHEA-COMP:9863"/>
        <dbReference type="Rhea" id="RHEA-COMP:11604"/>
        <dbReference type="ChEBI" id="CHEBI:15378"/>
        <dbReference type="ChEBI" id="CHEBI:29999"/>
        <dbReference type="ChEBI" id="CHEBI:30616"/>
        <dbReference type="ChEBI" id="CHEBI:83421"/>
        <dbReference type="ChEBI" id="CHEBI:456216"/>
        <dbReference type="EC" id="2.7.11.22"/>
    </reaction>
</comment>
<evidence type="ECO:0000256" key="10">
    <source>
        <dbReference type="ARBA" id="ARBA00048367"/>
    </source>
</evidence>
<dbReference type="GO" id="GO:0010468">
    <property type="term" value="P:regulation of gene expression"/>
    <property type="evidence" value="ECO:0007669"/>
    <property type="project" value="TreeGrafter"/>
</dbReference>
<dbReference type="VEuPathDB" id="FungiDB:PHYBLDRAFT_132021"/>
<dbReference type="GO" id="GO:0004693">
    <property type="term" value="F:cyclin-dependent protein serine/threonine kinase activity"/>
    <property type="evidence" value="ECO:0007669"/>
    <property type="project" value="UniProtKB-EC"/>
</dbReference>
<dbReference type="GO" id="GO:0010389">
    <property type="term" value="P:regulation of G2/M transition of mitotic cell cycle"/>
    <property type="evidence" value="ECO:0007669"/>
    <property type="project" value="TreeGrafter"/>
</dbReference>
<evidence type="ECO:0000256" key="6">
    <source>
        <dbReference type="ARBA" id="ARBA00022777"/>
    </source>
</evidence>
<dbReference type="Gene3D" id="1.10.510.10">
    <property type="entry name" value="Transferase(Phosphotransferase) domain 1"/>
    <property type="match status" value="1"/>
</dbReference>
<comment type="catalytic activity">
    <reaction evidence="9">
        <text>L-threonyl-[protein] + ATP = O-phospho-L-threonyl-[protein] + ADP + H(+)</text>
        <dbReference type="Rhea" id="RHEA:46608"/>
        <dbReference type="Rhea" id="RHEA-COMP:11060"/>
        <dbReference type="Rhea" id="RHEA-COMP:11605"/>
        <dbReference type="ChEBI" id="CHEBI:15378"/>
        <dbReference type="ChEBI" id="CHEBI:30013"/>
        <dbReference type="ChEBI" id="CHEBI:30616"/>
        <dbReference type="ChEBI" id="CHEBI:61977"/>
        <dbReference type="ChEBI" id="CHEBI:456216"/>
        <dbReference type="EC" id="2.7.11.22"/>
    </reaction>
</comment>
<evidence type="ECO:0000259" key="13">
    <source>
        <dbReference type="PROSITE" id="PS50011"/>
    </source>
</evidence>
<dbReference type="EC" id="2.7.11.22" evidence="2"/>
<dbReference type="InterPro" id="IPR050108">
    <property type="entry name" value="CDK"/>
</dbReference>
<dbReference type="FunFam" id="3.30.200.20:FF:000927">
    <property type="entry name" value="Cyclin-dependent kinase 2"/>
    <property type="match status" value="1"/>
</dbReference>
<evidence type="ECO:0000313" key="14">
    <source>
        <dbReference type="EMBL" id="OAD75855.1"/>
    </source>
</evidence>
<dbReference type="GO" id="GO:0007165">
    <property type="term" value="P:signal transduction"/>
    <property type="evidence" value="ECO:0007669"/>
    <property type="project" value="TreeGrafter"/>
</dbReference>
<dbReference type="InterPro" id="IPR000719">
    <property type="entry name" value="Prot_kinase_dom"/>
</dbReference>
<dbReference type="InterPro" id="IPR008271">
    <property type="entry name" value="Ser/Thr_kinase_AS"/>
</dbReference>
<dbReference type="SUPFAM" id="SSF56112">
    <property type="entry name" value="Protein kinase-like (PK-like)"/>
    <property type="match status" value="1"/>
</dbReference>
<reference evidence="15" key="1">
    <citation type="submission" date="2015-06" db="EMBL/GenBank/DDBJ databases">
        <title>Expansion of signal transduction pathways in fungi by whole-genome duplication.</title>
        <authorList>
            <consortium name="DOE Joint Genome Institute"/>
            <person name="Corrochano L.M."/>
            <person name="Kuo A."/>
            <person name="Marcet-Houben M."/>
            <person name="Polaino S."/>
            <person name="Salamov A."/>
            <person name="Villalobos J.M."/>
            <person name="Alvarez M.I."/>
            <person name="Avalos J."/>
            <person name="Benito E.P."/>
            <person name="Benoit I."/>
            <person name="Burger G."/>
            <person name="Camino L.P."/>
            <person name="Canovas D."/>
            <person name="Cerda-Olmedo E."/>
            <person name="Cheng J.-F."/>
            <person name="Dominguez A."/>
            <person name="Elias M."/>
            <person name="Eslava A.P."/>
            <person name="Glaser F."/>
            <person name="Grimwood J."/>
            <person name="Gutierrez G."/>
            <person name="Heitman J."/>
            <person name="Henrissat B."/>
            <person name="Iturriaga E.A."/>
            <person name="Lang B.F."/>
            <person name="Lavin J.L."/>
            <person name="Lee S."/>
            <person name="Li W."/>
            <person name="Lindquist E."/>
            <person name="Lopez-Garcia S."/>
            <person name="Luque E.M."/>
            <person name="Marcos A.T."/>
            <person name="Martin J."/>
            <person name="McCluskey K."/>
            <person name="Medina H.R."/>
            <person name="Miralles-Duran A."/>
            <person name="Miyazaki A."/>
            <person name="Munoz-Torres E."/>
            <person name="Oguiza J.A."/>
            <person name="Ohm R."/>
            <person name="Olmedo M."/>
            <person name="Orejas M."/>
            <person name="Ortiz-Castellanos L."/>
            <person name="Pisabarro A.G."/>
            <person name="Rodriguez-Romero J."/>
            <person name="Ruiz-Herrera J."/>
            <person name="Ruiz-Vazquez R."/>
            <person name="Sanz C."/>
            <person name="Schackwitz W."/>
            <person name="Schmutz J."/>
            <person name="Shahriari M."/>
            <person name="Shelest E."/>
            <person name="Silva-Franco F."/>
            <person name="Soanes D."/>
            <person name="Syed K."/>
            <person name="Tagua V.G."/>
            <person name="Talbot N.J."/>
            <person name="Thon M."/>
            <person name="De vries R.P."/>
            <person name="Wiebenga A."/>
            <person name="Yadav J.S."/>
            <person name="Braun E.L."/>
            <person name="Baker S."/>
            <person name="Garre V."/>
            <person name="Horwitz B."/>
            <person name="Torres-Martinez S."/>
            <person name="Idnurm A."/>
            <person name="Herrera-Estrella A."/>
            <person name="Gabaldon T."/>
            <person name="Grigoriev I.V."/>
        </authorList>
    </citation>
    <scope>NUCLEOTIDE SEQUENCE [LARGE SCALE GENOMIC DNA]</scope>
    <source>
        <strain evidence="15">NRRL 1555(-)</strain>
    </source>
</reference>
<name>A0A162XNV3_PHYB8</name>
<evidence type="ECO:0000256" key="2">
    <source>
        <dbReference type="ARBA" id="ARBA00012425"/>
    </source>
</evidence>
<dbReference type="GO" id="GO:0000307">
    <property type="term" value="C:cyclin-dependent protein kinase holoenzyme complex"/>
    <property type="evidence" value="ECO:0007669"/>
    <property type="project" value="TreeGrafter"/>
</dbReference>
<evidence type="ECO:0000256" key="5">
    <source>
        <dbReference type="ARBA" id="ARBA00022741"/>
    </source>
</evidence>
<dbReference type="Pfam" id="PF00069">
    <property type="entry name" value="Pkinase"/>
    <property type="match status" value="1"/>
</dbReference>
<comment type="similarity">
    <text evidence="1">Belongs to the protein kinase superfamily. CMGC Ser/Thr protein kinase family. CDC2/CDKX subfamily.</text>
</comment>
<dbReference type="PANTHER" id="PTHR24056">
    <property type="entry name" value="CELL DIVISION PROTEIN KINASE"/>
    <property type="match status" value="1"/>
</dbReference>
<dbReference type="GO" id="GO:0000082">
    <property type="term" value="P:G1/S transition of mitotic cell cycle"/>
    <property type="evidence" value="ECO:0007669"/>
    <property type="project" value="TreeGrafter"/>
</dbReference>
<keyword evidence="7 11" id="KW-0067">ATP-binding</keyword>
<evidence type="ECO:0000313" key="15">
    <source>
        <dbReference type="Proteomes" id="UP000077315"/>
    </source>
</evidence>
<dbReference type="GO" id="GO:0005737">
    <property type="term" value="C:cytoplasm"/>
    <property type="evidence" value="ECO:0007669"/>
    <property type="project" value="TreeGrafter"/>
</dbReference>
<organism evidence="14 15">
    <name type="scientific">Phycomyces blakesleeanus (strain ATCC 8743b / DSM 1359 / FGSC 10004 / NBRC 33097 / NRRL 1555)</name>
    <dbReference type="NCBI Taxonomy" id="763407"/>
    <lineage>
        <taxon>Eukaryota</taxon>
        <taxon>Fungi</taxon>
        <taxon>Fungi incertae sedis</taxon>
        <taxon>Mucoromycota</taxon>
        <taxon>Mucoromycotina</taxon>
        <taxon>Mucoromycetes</taxon>
        <taxon>Mucorales</taxon>
        <taxon>Phycomycetaceae</taxon>
        <taxon>Phycomyces</taxon>
    </lineage>
</organism>
<dbReference type="EMBL" id="KV440976">
    <property type="protein sequence ID" value="OAD75855.1"/>
    <property type="molecule type" value="Genomic_DNA"/>
</dbReference>
<evidence type="ECO:0000256" key="3">
    <source>
        <dbReference type="ARBA" id="ARBA00022527"/>
    </source>
</evidence>
<dbReference type="PANTHER" id="PTHR24056:SF254">
    <property type="entry name" value="CYCLIN-DEPENDENT KINASE 2"/>
    <property type="match status" value="1"/>
</dbReference>
<keyword evidence="3 12" id="KW-0723">Serine/threonine-protein kinase</keyword>
<protein>
    <recommendedName>
        <fullName evidence="8">Cyclin-dependent kinase 1</fullName>
        <ecNumber evidence="2">2.7.11.22</ecNumber>
    </recommendedName>
</protein>
<keyword evidence="4" id="KW-0808">Transferase</keyword>
<dbReference type="SMART" id="SM00220">
    <property type="entry name" value="S_TKc"/>
    <property type="match status" value="1"/>
</dbReference>
<dbReference type="InterPro" id="IPR017441">
    <property type="entry name" value="Protein_kinase_ATP_BS"/>
</dbReference>
<dbReference type="Gene3D" id="3.30.200.20">
    <property type="entry name" value="Phosphorylase Kinase, domain 1"/>
    <property type="match status" value="1"/>
</dbReference>
<evidence type="ECO:0000256" key="8">
    <source>
        <dbReference type="ARBA" id="ARBA00039266"/>
    </source>
</evidence>
<dbReference type="PROSITE" id="PS50011">
    <property type="entry name" value="PROTEIN_KINASE_DOM"/>
    <property type="match status" value="1"/>
</dbReference>
<dbReference type="InterPro" id="IPR011009">
    <property type="entry name" value="Kinase-like_dom_sf"/>
</dbReference>
<dbReference type="STRING" id="763407.A0A162XNV3"/>
<dbReference type="AlphaFoldDB" id="A0A162XNV3"/>
<evidence type="ECO:0000256" key="1">
    <source>
        <dbReference type="ARBA" id="ARBA00006485"/>
    </source>
</evidence>
<feature type="binding site" evidence="11">
    <location>
        <position position="83"/>
    </location>
    <ligand>
        <name>ATP</name>
        <dbReference type="ChEBI" id="CHEBI:30616"/>
    </ligand>
</feature>
<keyword evidence="15" id="KW-1185">Reference proteome</keyword>
<accession>A0A162XNV3</accession>
<evidence type="ECO:0000256" key="12">
    <source>
        <dbReference type="RuleBase" id="RU000304"/>
    </source>
</evidence>
<dbReference type="GO" id="GO:0005634">
    <property type="term" value="C:nucleus"/>
    <property type="evidence" value="ECO:0007669"/>
    <property type="project" value="TreeGrafter"/>
</dbReference>